<reference evidence="3" key="2">
    <citation type="submission" date="2012-03" db="EMBL/GenBank/DDBJ databases">
        <title>Complete genome sequence of Flavobacterium indicum GPTSA100-9T, isolated from warm spring water.</title>
        <authorList>
            <person name="Barbier P."/>
            <person name="Houel A."/>
            <person name="Loux V."/>
            <person name="Poulain J."/>
            <person name="Bernardet J.-F."/>
            <person name="Touchon M."/>
            <person name="Duchaud E."/>
        </authorList>
    </citation>
    <scope>NUCLEOTIDE SEQUENCE [LARGE SCALE GENOMIC DNA]</scope>
    <source>
        <strain evidence="3">DSM 17447 / CIP 109464 / GPTSA100-9</strain>
    </source>
</reference>
<protein>
    <submittedName>
        <fullName evidence="2">Hypothetical transmembrane protein</fullName>
    </submittedName>
</protein>
<sequence>MKKNNITLLKLIEYSVYAFTFFIITYDFILPKNISNSIYEFGTAKLSILVLSVLIVGYILIGLKEREYLYQKFTKKHIISAFLVSIICLLLYFTFVV</sequence>
<accession>H8XSX0</accession>
<gene>
    <name evidence="2" type="ordered locus">KQS_07840</name>
</gene>
<keyword evidence="3" id="KW-1185">Reference proteome</keyword>
<dbReference type="HOGENOM" id="CLU_2342633_0_0_10"/>
<name>H8XSX0_FLAIG</name>
<reference evidence="2 3" key="1">
    <citation type="journal article" date="2012" name="J. Bacteriol.">
        <title>Complete Genome Sequence of Flavobacterium indicum GPSTA100-9T, Isolated from Warm Spring Water.</title>
        <authorList>
            <person name="Barbier P."/>
            <person name="Houel A."/>
            <person name="Loux V."/>
            <person name="Poulain J."/>
            <person name="Bernardet J.F."/>
            <person name="Touchon M."/>
            <person name="Duchaud E."/>
        </authorList>
    </citation>
    <scope>NUCLEOTIDE SEQUENCE [LARGE SCALE GENOMIC DNA]</scope>
    <source>
        <strain evidence="3">DSM 17447 / CIP 109464 / GPTSA100-9</strain>
    </source>
</reference>
<dbReference type="Proteomes" id="UP000007599">
    <property type="component" value="Chromosome I"/>
</dbReference>
<proteinExistence type="predicted"/>
<keyword evidence="1" id="KW-0472">Membrane</keyword>
<dbReference type="AlphaFoldDB" id="H8XSX0"/>
<dbReference type="RefSeq" id="WP_014388633.1">
    <property type="nucleotide sequence ID" value="NC_017025.1"/>
</dbReference>
<evidence type="ECO:0000313" key="2">
    <source>
        <dbReference type="EMBL" id="CCG53512.1"/>
    </source>
</evidence>
<keyword evidence="1" id="KW-1133">Transmembrane helix</keyword>
<dbReference type="EMBL" id="HE774682">
    <property type="protein sequence ID" value="CCG53512.1"/>
    <property type="molecule type" value="Genomic_DNA"/>
</dbReference>
<feature type="transmembrane region" description="Helical" evidence="1">
    <location>
        <begin position="41"/>
        <end position="61"/>
    </location>
</feature>
<feature type="transmembrane region" description="Helical" evidence="1">
    <location>
        <begin position="73"/>
        <end position="95"/>
    </location>
</feature>
<organism evidence="2 3">
    <name type="scientific">Flavobacterium indicum (strain DSM 17447 / CIP 109464 / GPTSA100-9)</name>
    <dbReference type="NCBI Taxonomy" id="1094466"/>
    <lineage>
        <taxon>Bacteria</taxon>
        <taxon>Pseudomonadati</taxon>
        <taxon>Bacteroidota</taxon>
        <taxon>Flavobacteriia</taxon>
        <taxon>Flavobacteriales</taxon>
        <taxon>Flavobacteriaceae</taxon>
        <taxon>Flavobacterium</taxon>
    </lineage>
</organism>
<feature type="transmembrane region" description="Helical" evidence="1">
    <location>
        <begin position="12"/>
        <end position="29"/>
    </location>
</feature>
<keyword evidence="1 2" id="KW-0812">Transmembrane</keyword>
<evidence type="ECO:0000256" key="1">
    <source>
        <dbReference type="SAM" id="Phobius"/>
    </source>
</evidence>
<dbReference type="KEGG" id="fin:KQS_07840"/>
<evidence type="ECO:0000313" key="3">
    <source>
        <dbReference type="Proteomes" id="UP000007599"/>
    </source>
</evidence>